<reference evidence="1 2" key="1">
    <citation type="journal article" date="2019" name="Nat. Ecol. Evol.">
        <title>Megaphylogeny resolves global patterns of mushroom evolution.</title>
        <authorList>
            <person name="Varga T."/>
            <person name="Krizsan K."/>
            <person name="Foldi C."/>
            <person name="Dima B."/>
            <person name="Sanchez-Garcia M."/>
            <person name="Sanchez-Ramirez S."/>
            <person name="Szollosi G.J."/>
            <person name="Szarkandi J.G."/>
            <person name="Papp V."/>
            <person name="Albert L."/>
            <person name="Andreopoulos W."/>
            <person name="Angelini C."/>
            <person name="Antonin V."/>
            <person name="Barry K.W."/>
            <person name="Bougher N.L."/>
            <person name="Buchanan P."/>
            <person name="Buyck B."/>
            <person name="Bense V."/>
            <person name="Catcheside P."/>
            <person name="Chovatia M."/>
            <person name="Cooper J."/>
            <person name="Damon W."/>
            <person name="Desjardin D."/>
            <person name="Finy P."/>
            <person name="Geml J."/>
            <person name="Haridas S."/>
            <person name="Hughes K."/>
            <person name="Justo A."/>
            <person name="Karasinski D."/>
            <person name="Kautmanova I."/>
            <person name="Kiss B."/>
            <person name="Kocsube S."/>
            <person name="Kotiranta H."/>
            <person name="LaButti K.M."/>
            <person name="Lechner B.E."/>
            <person name="Liimatainen K."/>
            <person name="Lipzen A."/>
            <person name="Lukacs Z."/>
            <person name="Mihaltcheva S."/>
            <person name="Morgado L.N."/>
            <person name="Niskanen T."/>
            <person name="Noordeloos M.E."/>
            <person name="Ohm R.A."/>
            <person name="Ortiz-Santana B."/>
            <person name="Ovrebo C."/>
            <person name="Racz N."/>
            <person name="Riley R."/>
            <person name="Savchenko A."/>
            <person name="Shiryaev A."/>
            <person name="Soop K."/>
            <person name="Spirin V."/>
            <person name="Szebenyi C."/>
            <person name="Tomsovsky M."/>
            <person name="Tulloss R.E."/>
            <person name="Uehling J."/>
            <person name="Grigoriev I.V."/>
            <person name="Vagvolgyi C."/>
            <person name="Papp T."/>
            <person name="Martin F.M."/>
            <person name="Miettinen O."/>
            <person name="Hibbett D.S."/>
            <person name="Nagy L.G."/>
        </authorList>
    </citation>
    <scope>NUCLEOTIDE SEQUENCE [LARGE SCALE GENOMIC DNA]</scope>
    <source>
        <strain evidence="1 2">CBS 962.96</strain>
    </source>
</reference>
<accession>A0A4S8KLC7</accession>
<organism evidence="1 2">
    <name type="scientific">Dendrothele bispora (strain CBS 962.96)</name>
    <dbReference type="NCBI Taxonomy" id="1314807"/>
    <lineage>
        <taxon>Eukaryota</taxon>
        <taxon>Fungi</taxon>
        <taxon>Dikarya</taxon>
        <taxon>Basidiomycota</taxon>
        <taxon>Agaricomycotina</taxon>
        <taxon>Agaricomycetes</taxon>
        <taxon>Agaricomycetidae</taxon>
        <taxon>Agaricales</taxon>
        <taxon>Agaricales incertae sedis</taxon>
        <taxon>Dendrothele</taxon>
    </lineage>
</organism>
<proteinExistence type="predicted"/>
<protein>
    <submittedName>
        <fullName evidence="1">Uncharacterized protein</fullName>
    </submittedName>
</protein>
<dbReference type="EMBL" id="ML180952">
    <property type="protein sequence ID" value="THU76376.1"/>
    <property type="molecule type" value="Genomic_DNA"/>
</dbReference>
<name>A0A4S8KLC7_DENBC</name>
<sequence>MPTDNSTDASTRHTSLTRHMHLRVKFQNVQPCTNYLVSYLHSKGPPGTAAKCRIPYLIVPGRATTYVQTTYLCASTYVACDNIQDSEYMDNLKTLKYTQTLGQRSILPGSSTHKLLLTRVSANAGCIAPFLHLGIAANHRKSRRTQVHNRCSTQLHRPLTKERDDLRFSPSSPWTDASEYVASGSEDRAGKGARRDTFTFRFLDFSHYKQLRRSELM</sequence>
<evidence type="ECO:0000313" key="1">
    <source>
        <dbReference type="EMBL" id="THU76376.1"/>
    </source>
</evidence>
<evidence type="ECO:0000313" key="2">
    <source>
        <dbReference type="Proteomes" id="UP000297245"/>
    </source>
</evidence>
<keyword evidence="2" id="KW-1185">Reference proteome</keyword>
<gene>
    <name evidence="1" type="ORF">K435DRAFT_163572</name>
</gene>
<dbReference type="Proteomes" id="UP000297245">
    <property type="component" value="Unassembled WGS sequence"/>
</dbReference>
<dbReference type="AlphaFoldDB" id="A0A4S8KLC7"/>